<protein>
    <submittedName>
        <fullName evidence="1">rRNA-processing protein las1</fullName>
    </submittedName>
</protein>
<comment type="caution">
    <text evidence="1">The sequence shown here is derived from an EMBL/GenBank/DDBJ whole genome shotgun (WGS) entry which is preliminary data.</text>
</comment>
<dbReference type="InterPro" id="IPR007174">
    <property type="entry name" value="Las1"/>
</dbReference>
<keyword evidence="2" id="KW-1185">Reference proteome</keyword>
<reference evidence="1" key="1">
    <citation type="submission" date="2020-01" db="EMBL/GenBank/DDBJ databases">
        <title>Genome Sequencing of Three Apophysomyces-Like Fungal Strains Confirms a Novel Fungal Genus in the Mucoromycota with divergent Burkholderia-like Endosymbiotic Bacteria.</title>
        <authorList>
            <person name="Stajich J.E."/>
            <person name="Macias A.M."/>
            <person name="Carter-House D."/>
            <person name="Lovett B."/>
            <person name="Kasson L.R."/>
            <person name="Berry K."/>
            <person name="Grigoriev I."/>
            <person name="Chang Y."/>
            <person name="Spatafora J."/>
            <person name="Kasson M.T."/>
        </authorList>
    </citation>
    <scope>NUCLEOTIDE SEQUENCE</scope>
    <source>
        <strain evidence="1">NRRL A-21654</strain>
    </source>
</reference>
<sequence>MRLPRVVPWTGHQEFEQVYQWLYADIAESPHLVQLGIDRIKAWESRGKVPRAVESTVAFAQIRLRDRMGLGGPWLSQQELRLMYAMAFVRFVNGMVDPEQEGAFAVSVGSIAERLGLPLWFVELRHAGTHEHLPSLAVLRDGSEQAMDWLHEFYWSQVLKPEGASVFDVKTIDNIRLLLSNYKEARKAYIKESKSRPSASSARFNGALQRLIQELSQDIIKEAIIPLILNIGGMVPTGKKKRASQENMSISEDLIQLWKPLLETFANAFPGFGNDLITAMLERIDSANALFKLQPKQDFADDQTKSASYLLTIKQANIPDTDMVKELNELREQLNQVKKKGATSTDAECMRSQELSAWTIHDVSSWTSSPIGCLPDRKFPILDLTIEPENTQL</sequence>
<proteinExistence type="predicted"/>
<evidence type="ECO:0000313" key="2">
    <source>
        <dbReference type="Proteomes" id="UP000605846"/>
    </source>
</evidence>
<gene>
    <name evidence="1" type="primary">LAS1</name>
    <name evidence="1" type="ORF">EC973_007677</name>
</gene>
<dbReference type="Pfam" id="PF04031">
    <property type="entry name" value="Las1"/>
    <property type="match status" value="1"/>
</dbReference>
<dbReference type="PANTHER" id="PTHR15002">
    <property type="entry name" value="RIBOSOMAL BIOGENESIS PROTEIN LAS1L"/>
    <property type="match status" value="1"/>
</dbReference>
<dbReference type="GO" id="GO:0090730">
    <property type="term" value="C:Las1 complex"/>
    <property type="evidence" value="ECO:0007669"/>
    <property type="project" value="InterPro"/>
</dbReference>
<organism evidence="1 2">
    <name type="scientific">Apophysomyces ossiformis</name>
    <dbReference type="NCBI Taxonomy" id="679940"/>
    <lineage>
        <taxon>Eukaryota</taxon>
        <taxon>Fungi</taxon>
        <taxon>Fungi incertae sedis</taxon>
        <taxon>Mucoromycota</taxon>
        <taxon>Mucoromycotina</taxon>
        <taxon>Mucoromycetes</taxon>
        <taxon>Mucorales</taxon>
        <taxon>Mucorineae</taxon>
        <taxon>Mucoraceae</taxon>
        <taxon>Apophysomyces</taxon>
    </lineage>
</organism>
<accession>A0A8H7BZ63</accession>
<dbReference type="EMBL" id="JABAYA010000006">
    <property type="protein sequence ID" value="KAF7731846.1"/>
    <property type="molecule type" value="Genomic_DNA"/>
</dbReference>
<dbReference type="GO" id="GO:0004519">
    <property type="term" value="F:endonuclease activity"/>
    <property type="evidence" value="ECO:0007669"/>
    <property type="project" value="InterPro"/>
</dbReference>
<dbReference type="AlphaFoldDB" id="A0A8H7BZ63"/>
<dbReference type="GO" id="GO:0000460">
    <property type="term" value="P:maturation of 5.8S rRNA"/>
    <property type="evidence" value="ECO:0007669"/>
    <property type="project" value="TreeGrafter"/>
</dbReference>
<dbReference type="GO" id="GO:0000470">
    <property type="term" value="P:maturation of LSU-rRNA"/>
    <property type="evidence" value="ECO:0007669"/>
    <property type="project" value="TreeGrafter"/>
</dbReference>
<dbReference type="GO" id="GO:0030687">
    <property type="term" value="C:preribosome, large subunit precursor"/>
    <property type="evidence" value="ECO:0007669"/>
    <property type="project" value="TreeGrafter"/>
</dbReference>
<evidence type="ECO:0000313" key="1">
    <source>
        <dbReference type="EMBL" id="KAF7731846.1"/>
    </source>
</evidence>
<dbReference type="PANTHER" id="PTHR15002:SF0">
    <property type="entry name" value="RIBOSOMAL BIOGENESIS PROTEIN LAS1L"/>
    <property type="match status" value="1"/>
</dbReference>
<dbReference type="Proteomes" id="UP000605846">
    <property type="component" value="Unassembled WGS sequence"/>
</dbReference>
<dbReference type="OrthoDB" id="10263222at2759"/>
<name>A0A8H7BZ63_9FUNG</name>